<sequence>MPYDSGEKTRYNSAEPGTSQKVIQTSQLRWKNIQPVRFVNDNRNYTMEAPKKKWFRDAESPQLLKTQRFAFWVMENFYFGDPPKLSTPRAKKKRVLYGSACHSGILLIESENRIQQKALRFISKPRIISSTALCPTLLRIEASFDADNESFLLKSQE</sequence>
<gene>
    <name evidence="2" type="ORF">GYMLUDRAFT_63090</name>
</gene>
<dbReference type="AlphaFoldDB" id="A0A0D0AVF4"/>
<feature type="compositionally biased region" description="Polar residues" evidence="1">
    <location>
        <begin position="11"/>
        <end position="20"/>
    </location>
</feature>
<dbReference type="EMBL" id="KN834815">
    <property type="protein sequence ID" value="KIK54485.1"/>
    <property type="molecule type" value="Genomic_DNA"/>
</dbReference>
<feature type="compositionally biased region" description="Basic and acidic residues" evidence="1">
    <location>
        <begin position="1"/>
        <end position="10"/>
    </location>
</feature>
<proteinExistence type="predicted"/>
<reference evidence="2 3" key="1">
    <citation type="submission" date="2014-04" db="EMBL/GenBank/DDBJ databases">
        <title>Evolutionary Origins and Diversification of the Mycorrhizal Mutualists.</title>
        <authorList>
            <consortium name="DOE Joint Genome Institute"/>
            <consortium name="Mycorrhizal Genomics Consortium"/>
            <person name="Kohler A."/>
            <person name="Kuo A."/>
            <person name="Nagy L.G."/>
            <person name="Floudas D."/>
            <person name="Copeland A."/>
            <person name="Barry K.W."/>
            <person name="Cichocki N."/>
            <person name="Veneault-Fourrey C."/>
            <person name="LaButti K."/>
            <person name="Lindquist E.A."/>
            <person name="Lipzen A."/>
            <person name="Lundell T."/>
            <person name="Morin E."/>
            <person name="Murat C."/>
            <person name="Riley R."/>
            <person name="Ohm R."/>
            <person name="Sun H."/>
            <person name="Tunlid A."/>
            <person name="Henrissat B."/>
            <person name="Grigoriev I.V."/>
            <person name="Hibbett D.S."/>
            <person name="Martin F."/>
        </authorList>
    </citation>
    <scope>NUCLEOTIDE SEQUENCE [LARGE SCALE GENOMIC DNA]</scope>
    <source>
        <strain evidence="2 3">FD-317 M1</strain>
    </source>
</reference>
<accession>A0A0D0AVF4</accession>
<feature type="region of interest" description="Disordered" evidence="1">
    <location>
        <begin position="1"/>
        <end position="20"/>
    </location>
</feature>
<organism evidence="2 3">
    <name type="scientific">Collybiopsis luxurians FD-317 M1</name>
    <dbReference type="NCBI Taxonomy" id="944289"/>
    <lineage>
        <taxon>Eukaryota</taxon>
        <taxon>Fungi</taxon>
        <taxon>Dikarya</taxon>
        <taxon>Basidiomycota</taxon>
        <taxon>Agaricomycotina</taxon>
        <taxon>Agaricomycetes</taxon>
        <taxon>Agaricomycetidae</taxon>
        <taxon>Agaricales</taxon>
        <taxon>Marasmiineae</taxon>
        <taxon>Omphalotaceae</taxon>
        <taxon>Collybiopsis</taxon>
        <taxon>Collybiopsis luxurians</taxon>
    </lineage>
</organism>
<evidence type="ECO:0000313" key="3">
    <source>
        <dbReference type="Proteomes" id="UP000053593"/>
    </source>
</evidence>
<keyword evidence="3" id="KW-1185">Reference proteome</keyword>
<protein>
    <submittedName>
        <fullName evidence="2">Uncharacterized protein</fullName>
    </submittedName>
</protein>
<dbReference type="Proteomes" id="UP000053593">
    <property type="component" value="Unassembled WGS sequence"/>
</dbReference>
<dbReference type="HOGENOM" id="CLU_1678104_0_0_1"/>
<evidence type="ECO:0000256" key="1">
    <source>
        <dbReference type="SAM" id="MobiDB-lite"/>
    </source>
</evidence>
<name>A0A0D0AVF4_9AGAR</name>
<evidence type="ECO:0000313" key="2">
    <source>
        <dbReference type="EMBL" id="KIK54485.1"/>
    </source>
</evidence>